<dbReference type="AlphaFoldDB" id="A0A382X043"/>
<evidence type="ECO:0000313" key="1">
    <source>
        <dbReference type="EMBL" id="SVD64229.1"/>
    </source>
</evidence>
<name>A0A382X043_9ZZZZ</name>
<protein>
    <submittedName>
        <fullName evidence="1">Uncharacterized protein</fullName>
    </submittedName>
</protein>
<reference evidence="1" key="1">
    <citation type="submission" date="2018-05" db="EMBL/GenBank/DDBJ databases">
        <authorList>
            <person name="Lanie J.A."/>
            <person name="Ng W.-L."/>
            <person name="Kazmierczak K.M."/>
            <person name="Andrzejewski T.M."/>
            <person name="Davidsen T.M."/>
            <person name="Wayne K.J."/>
            <person name="Tettelin H."/>
            <person name="Glass J.I."/>
            <person name="Rusch D."/>
            <person name="Podicherti R."/>
            <person name="Tsui H.-C.T."/>
            <person name="Winkler M.E."/>
        </authorList>
    </citation>
    <scope>NUCLEOTIDE SEQUENCE</scope>
</reference>
<organism evidence="1">
    <name type="scientific">marine metagenome</name>
    <dbReference type="NCBI Taxonomy" id="408172"/>
    <lineage>
        <taxon>unclassified sequences</taxon>
        <taxon>metagenomes</taxon>
        <taxon>ecological metagenomes</taxon>
    </lineage>
</organism>
<sequence length="32" mass="3453">MACSLLVASDLDVNAAINASYGNSYDFYTFSE</sequence>
<dbReference type="EMBL" id="UINC01163754">
    <property type="protein sequence ID" value="SVD64229.1"/>
    <property type="molecule type" value="Genomic_DNA"/>
</dbReference>
<proteinExistence type="predicted"/>
<feature type="non-terminal residue" evidence="1">
    <location>
        <position position="32"/>
    </location>
</feature>
<gene>
    <name evidence="1" type="ORF">METZ01_LOCUS417083</name>
</gene>
<accession>A0A382X043</accession>